<gene>
    <name evidence="2" type="ORF">ES288_D11G073500v1</name>
</gene>
<dbReference type="AlphaFoldDB" id="A0A5D2AIC5"/>
<feature type="signal peptide" evidence="1">
    <location>
        <begin position="1"/>
        <end position="16"/>
    </location>
</feature>
<proteinExistence type="predicted"/>
<accession>A0A5D2AIC5</accession>
<dbReference type="Proteomes" id="UP000323506">
    <property type="component" value="Chromosome D11"/>
</dbReference>
<reference evidence="2 3" key="1">
    <citation type="submission" date="2019-06" db="EMBL/GenBank/DDBJ databases">
        <title>WGS assembly of Gossypium darwinii.</title>
        <authorList>
            <person name="Chen Z.J."/>
            <person name="Sreedasyam A."/>
            <person name="Ando A."/>
            <person name="Song Q."/>
            <person name="De L."/>
            <person name="Hulse-Kemp A."/>
            <person name="Ding M."/>
            <person name="Ye W."/>
            <person name="Kirkbride R."/>
            <person name="Jenkins J."/>
            <person name="Plott C."/>
            <person name="Lovell J."/>
            <person name="Lin Y.-M."/>
            <person name="Vaughn R."/>
            <person name="Liu B."/>
            <person name="Li W."/>
            <person name="Simpson S."/>
            <person name="Scheffler B."/>
            <person name="Saski C."/>
            <person name="Grover C."/>
            <person name="Hu G."/>
            <person name="Conover J."/>
            <person name="Carlson J."/>
            <person name="Shu S."/>
            <person name="Boston L."/>
            <person name="Williams M."/>
            <person name="Peterson D."/>
            <person name="Mcgee K."/>
            <person name="Jones D."/>
            <person name="Wendel J."/>
            <person name="Stelly D."/>
            <person name="Grimwood J."/>
            <person name="Schmutz J."/>
        </authorList>
    </citation>
    <scope>NUCLEOTIDE SEQUENCE [LARGE SCALE GENOMIC DNA]</scope>
    <source>
        <strain evidence="2">1808015.09</strain>
    </source>
</reference>
<evidence type="ECO:0000256" key="1">
    <source>
        <dbReference type="SAM" id="SignalP"/>
    </source>
</evidence>
<keyword evidence="3" id="KW-1185">Reference proteome</keyword>
<evidence type="ECO:0000313" key="2">
    <source>
        <dbReference type="EMBL" id="TYG44128.1"/>
    </source>
</evidence>
<sequence>MTSFCLKVDLLFSALGRWFLAISMPDGASSPFGLDGLCLVTSIELHLTLVLSWC</sequence>
<organism evidence="2 3">
    <name type="scientific">Gossypium darwinii</name>
    <name type="common">Darwin's cotton</name>
    <name type="synonym">Gossypium barbadense var. darwinii</name>
    <dbReference type="NCBI Taxonomy" id="34276"/>
    <lineage>
        <taxon>Eukaryota</taxon>
        <taxon>Viridiplantae</taxon>
        <taxon>Streptophyta</taxon>
        <taxon>Embryophyta</taxon>
        <taxon>Tracheophyta</taxon>
        <taxon>Spermatophyta</taxon>
        <taxon>Magnoliopsida</taxon>
        <taxon>eudicotyledons</taxon>
        <taxon>Gunneridae</taxon>
        <taxon>Pentapetalae</taxon>
        <taxon>rosids</taxon>
        <taxon>malvids</taxon>
        <taxon>Malvales</taxon>
        <taxon>Malvaceae</taxon>
        <taxon>Malvoideae</taxon>
        <taxon>Gossypium</taxon>
    </lineage>
</organism>
<keyword evidence="1" id="KW-0732">Signal</keyword>
<name>A0A5D2AIC5_GOSDA</name>
<dbReference type="EMBL" id="CM017711">
    <property type="protein sequence ID" value="TYG44128.1"/>
    <property type="molecule type" value="Genomic_DNA"/>
</dbReference>
<evidence type="ECO:0000313" key="3">
    <source>
        <dbReference type="Proteomes" id="UP000323506"/>
    </source>
</evidence>
<feature type="chain" id="PRO_5023049487" evidence="1">
    <location>
        <begin position="17"/>
        <end position="54"/>
    </location>
</feature>
<protein>
    <submittedName>
        <fullName evidence="2">Uncharacterized protein</fullName>
    </submittedName>
</protein>